<evidence type="ECO:0000313" key="6">
    <source>
        <dbReference type="EMBL" id="KAF5346412.1"/>
    </source>
</evidence>
<feature type="compositionally biased region" description="Low complexity" evidence="4">
    <location>
        <begin position="304"/>
        <end position="314"/>
    </location>
</feature>
<feature type="compositionally biased region" description="Basic residues" evidence="4">
    <location>
        <begin position="135"/>
        <end position="147"/>
    </location>
</feature>
<evidence type="ECO:0000259" key="5">
    <source>
        <dbReference type="PROSITE" id="PS50118"/>
    </source>
</evidence>
<protein>
    <recommendedName>
        <fullName evidence="5">HMG box domain-containing protein</fullName>
    </recommendedName>
</protein>
<comment type="caution">
    <text evidence="6">The sequence shown here is derived from an EMBL/GenBank/DDBJ whole genome shotgun (WGS) entry which is preliminary data.</text>
</comment>
<dbReference type="GO" id="GO:0030154">
    <property type="term" value="P:cell differentiation"/>
    <property type="evidence" value="ECO:0007669"/>
    <property type="project" value="TreeGrafter"/>
</dbReference>
<dbReference type="PANTHER" id="PTHR10270">
    <property type="entry name" value="SOX TRANSCRIPTION FACTOR"/>
    <property type="match status" value="1"/>
</dbReference>
<feature type="compositionally biased region" description="Low complexity" evidence="4">
    <location>
        <begin position="232"/>
        <end position="249"/>
    </location>
</feature>
<feature type="compositionally biased region" description="Polar residues" evidence="4">
    <location>
        <begin position="253"/>
        <end position="269"/>
    </location>
</feature>
<keyword evidence="7" id="KW-1185">Reference proteome</keyword>
<dbReference type="InterPro" id="IPR036910">
    <property type="entry name" value="HMG_box_dom_sf"/>
</dbReference>
<dbReference type="Pfam" id="PF00505">
    <property type="entry name" value="HMG_box"/>
    <property type="match status" value="1"/>
</dbReference>
<dbReference type="Gene3D" id="1.10.30.10">
    <property type="entry name" value="High mobility group box domain"/>
    <property type="match status" value="1"/>
</dbReference>
<keyword evidence="2" id="KW-0804">Transcription</keyword>
<keyword evidence="3" id="KW-0539">Nucleus</keyword>
<dbReference type="PANTHER" id="PTHR10270:SF161">
    <property type="entry name" value="SEX-DETERMINING REGION Y PROTEIN"/>
    <property type="match status" value="1"/>
</dbReference>
<feature type="compositionally biased region" description="Basic and acidic residues" evidence="4">
    <location>
        <begin position="285"/>
        <end position="297"/>
    </location>
</feature>
<proteinExistence type="predicted"/>
<organism evidence="6 7">
    <name type="scientific">Tetrapyrgos nigripes</name>
    <dbReference type="NCBI Taxonomy" id="182062"/>
    <lineage>
        <taxon>Eukaryota</taxon>
        <taxon>Fungi</taxon>
        <taxon>Dikarya</taxon>
        <taxon>Basidiomycota</taxon>
        <taxon>Agaricomycotina</taxon>
        <taxon>Agaricomycetes</taxon>
        <taxon>Agaricomycetidae</taxon>
        <taxon>Agaricales</taxon>
        <taxon>Marasmiineae</taxon>
        <taxon>Marasmiaceae</taxon>
        <taxon>Tetrapyrgos</taxon>
    </lineage>
</organism>
<dbReference type="GO" id="GO:0005634">
    <property type="term" value="C:nucleus"/>
    <property type="evidence" value="ECO:0007669"/>
    <property type="project" value="UniProtKB-UniRule"/>
</dbReference>
<feature type="compositionally biased region" description="Low complexity" evidence="4">
    <location>
        <begin position="1"/>
        <end position="25"/>
    </location>
</feature>
<reference evidence="6 7" key="1">
    <citation type="journal article" date="2020" name="ISME J.">
        <title>Uncovering the hidden diversity of litter-decomposition mechanisms in mushroom-forming fungi.</title>
        <authorList>
            <person name="Floudas D."/>
            <person name="Bentzer J."/>
            <person name="Ahren D."/>
            <person name="Johansson T."/>
            <person name="Persson P."/>
            <person name="Tunlid A."/>
        </authorList>
    </citation>
    <scope>NUCLEOTIDE SEQUENCE [LARGE SCALE GENOMIC DNA]</scope>
    <source>
        <strain evidence="6 7">CBS 291.85</strain>
    </source>
</reference>
<feature type="compositionally biased region" description="Gly residues" evidence="4">
    <location>
        <begin position="413"/>
        <end position="468"/>
    </location>
</feature>
<evidence type="ECO:0000256" key="1">
    <source>
        <dbReference type="ARBA" id="ARBA00023125"/>
    </source>
</evidence>
<accession>A0A8H5CR10</accession>
<feature type="DNA-binding region" description="HMG box" evidence="3">
    <location>
        <begin position="65"/>
        <end position="133"/>
    </location>
</feature>
<evidence type="ECO:0000256" key="2">
    <source>
        <dbReference type="ARBA" id="ARBA00023163"/>
    </source>
</evidence>
<evidence type="ECO:0000313" key="7">
    <source>
        <dbReference type="Proteomes" id="UP000559256"/>
    </source>
</evidence>
<dbReference type="Proteomes" id="UP000559256">
    <property type="component" value="Unassembled WGS sequence"/>
</dbReference>
<dbReference type="SMART" id="SM00398">
    <property type="entry name" value="HMG"/>
    <property type="match status" value="1"/>
</dbReference>
<evidence type="ECO:0000256" key="4">
    <source>
        <dbReference type="SAM" id="MobiDB-lite"/>
    </source>
</evidence>
<feature type="compositionally biased region" description="Low complexity" evidence="4">
    <location>
        <begin position="321"/>
        <end position="337"/>
    </location>
</feature>
<dbReference type="GO" id="GO:0000978">
    <property type="term" value="F:RNA polymerase II cis-regulatory region sequence-specific DNA binding"/>
    <property type="evidence" value="ECO:0007669"/>
    <property type="project" value="TreeGrafter"/>
</dbReference>
<dbReference type="SUPFAM" id="SSF47095">
    <property type="entry name" value="HMG-box"/>
    <property type="match status" value="1"/>
</dbReference>
<gene>
    <name evidence="6" type="ORF">D9758_012764</name>
</gene>
<name>A0A8H5CR10_9AGAR</name>
<keyword evidence="1 3" id="KW-0238">DNA-binding</keyword>
<feature type="region of interest" description="Disordered" evidence="4">
    <location>
        <begin position="1"/>
        <end position="93"/>
    </location>
</feature>
<dbReference type="EMBL" id="JAACJM010000102">
    <property type="protein sequence ID" value="KAF5346412.1"/>
    <property type="molecule type" value="Genomic_DNA"/>
</dbReference>
<dbReference type="PROSITE" id="PS50118">
    <property type="entry name" value="HMG_BOX_2"/>
    <property type="match status" value="1"/>
</dbReference>
<dbReference type="InterPro" id="IPR009071">
    <property type="entry name" value="HMG_box_dom"/>
</dbReference>
<feature type="compositionally biased region" description="Polar residues" evidence="4">
    <location>
        <begin position="394"/>
        <end position="403"/>
    </location>
</feature>
<dbReference type="AlphaFoldDB" id="A0A8H5CR10"/>
<dbReference type="GO" id="GO:0001228">
    <property type="term" value="F:DNA-binding transcription activator activity, RNA polymerase II-specific"/>
    <property type="evidence" value="ECO:0007669"/>
    <property type="project" value="TreeGrafter"/>
</dbReference>
<dbReference type="InterPro" id="IPR050140">
    <property type="entry name" value="SRY-related_HMG-box_TF-like"/>
</dbReference>
<feature type="compositionally biased region" description="Gly residues" evidence="4">
    <location>
        <begin position="374"/>
        <end position="384"/>
    </location>
</feature>
<sequence>MSRYSQQYSTPSSTSAATPNTAQSNPDNDRGSTSGSDDGFNQKVERDQDDDNSLTSQTLNADGTPKRPMNAFMIFARRRRPQVSSENQSMRTGEISKILSKEWTSMLASEKQFYLDQAKQLKETFNSKYPDYVYRRRPNNSRRSRRSKPVDLPSSNPGGISGLHGVDGDNVGLGGGDLGESSPSVNGNDSYLRGLPSIDTSHHMSYSDPYSRHPTAHHGGHSGHLPFDSRISPPHTLPSPHSSQSLHAPYSNHLGQHQNTSQSGSQSLFGANHHGLPLPLPHPHSQHDQWNRLDRSSSRGGPGSWSPPNNTSSSHGGPGGDSTTSNSSHSQSGSSGSNYPFPTLNSPFIPGPGGPGPAGSGTSSSPPPGRPGTASGGSGGGGSYEGRYAASPALGSSDSQRTALPSVHSLTGGYHGAGGSGSGGNGSGYGSMGGLGPIGSLGGIGSLSGIGGNGSSGNSGSSGPGGPGNRDLGDFNNRGW</sequence>
<dbReference type="OrthoDB" id="1919336at2759"/>
<feature type="domain" description="HMG box" evidence="5">
    <location>
        <begin position="65"/>
        <end position="133"/>
    </location>
</feature>
<feature type="region of interest" description="Disordered" evidence="4">
    <location>
        <begin position="130"/>
        <end position="480"/>
    </location>
</feature>
<evidence type="ECO:0000256" key="3">
    <source>
        <dbReference type="PROSITE-ProRule" id="PRU00267"/>
    </source>
</evidence>
<feature type="compositionally biased region" description="Polar residues" evidence="4">
    <location>
        <begin position="82"/>
        <end position="91"/>
    </location>
</feature>